<dbReference type="Proteomes" id="UP000674143">
    <property type="component" value="Unassembled WGS sequence"/>
</dbReference>
<reference evidence="2" key="2">
    <citation type="journal article" date="2021" name="Sci. Data">
        <title>Chromosome-scale genome sequencing, assembly and annotation of six genomes from subfamily Leishmaniinae.</title>
        <authorList>
            <person name="Almutairi H."/>
            <person name="Urbaniak M.D."/>
            <person name="Bates M.D."/>
            <person name="Jariyapan N."/>
            <person name="Kwakye-Nuako G."/>
            <person name="Thomaz Soccol V."/>
            <person name="Al-Salem W.S."/>
            <person name="Dillon R.J."/>
            <person name="Bates P.A."/>
            <person name="Gatherer D."/>
        </authorList>
    </citation>
    <scope>NUCLEOTIDE SEQUENCE [LARGE SCALE GENOMIC DNA]</scope>
</reference>
<keyword evidence="2" id="KW-1185">Reference proteome</keyword>
<accession>A0A836FW16</accession>
<dbReference type="AlphaFoldDB" id="A0A836FW16"/>
<dbReference type="GeneID" id="92359015"/>
<dbReference type="KEGG" id="loi:92359015"/>
<proteinExistence type="predicted"/>
<dbReference type="RefSeq" id="XP_067060633.1">
    <property type="nucleotide sequence ID" value="XM_067205081.1"/>
</dbReference>
<dbReference type="EMBL" id="JAFHLR010000032">
    <property type="protein sequence ID" value="KAG5470367.1"/>
    <property type="molecule type" value="Genomic_DNA"/>
</dbReference>
<name>A0A836FW16_9TRYP</name>
<organism evidence="1 2">
    <name type="scientific">Leishmania orientalis</name>
    <dbReference type="NCBI Taxonomy" id="2249476"/>
    <lineage>
        <taxon>Eukaryota</taxon>
        <taxon>Discoba</taxon>
        <taxon>Euglenozoa</taxon>
        <taxon>Kinetoplastea</taxon>
        <taxon>Metakinetoplastina</taxon>
        <taxon>Trypanosomatida</taxon>
        <taxon>Trypanosomatidae</taxon>
        <taxon>Leishmaniinae</taxon>
        <taxon>Leishmania</taxon>
    </lineage>
</organism>
<gene>
    <name evidence="1" type="ORF">LSCM4_03063</name>
</gene>
<sequence length="155" mass="17744">MSSWLSLENFLHSRTATWCRYGLAAFGTFGVASDYYLTHYYHAFEPSEGRQYVVDWSPIGKPRCQMLLIPGNYYTNYSPWTPKNGDVVLAREVDDEPNYLQLLNGRFVERQTCGVTLMRPVEEVAEGEREKQLQREKLLSFLSHTGGTSRSSAGF</sequence>
<protein>
    <submittedName>
        <fullName evidence="1">Uncharacterized protein</fullName>
    </submittedName>
</protein>
<evidence type="ECO:0000313" key="2">
    <source>
        <dbReference type="Proteomes" id="UP000674143"/>
    </source>
</evidence>
<evidence type="ECO:0000313" key="1">
    <source>
        <dbReference type="EMBL" id="KAG5470367.1"/>
    </source>
</evidence>
<comment type="caution">
    <text evidence="1">The sequence shown here is derived from an EMBL/GenBank/DDBJ whole genome shotgun (WGS) entry which is preliminary data.</text>
</comment>
<reference evidence="2" key="1">
    <citation type="journal article" date="2021" name="Microbiol. Resour. Announc.">
        <title>LGAAP: Leishmaniinae Genome Assembly and Annotation Pipeline.</title>
        <authorList>
            <person name="Almutairi H."/>
            <person name="Urbaniak M.D."/>
            <person name="Bates M.D."/>
            <person name="Jariyapan N."/>
            <person name="Kwakye-Nuako G."/>
            <person name="Thomaz-Soccol V."/>
            <person name="Al-Salem W.S."/>
            <person name="Dillon R.J."/>
            <person name="Bates P.A."/>
            <person name="Gatherer D."/>
        </authorList>
    </citation>
    <scope>NUCLEOTIDE SEQUENCE [LARGE SCALE GENOMIC DNA]</scope>
</reference>